<comment type="caution">
    <text evidence="1">The sequence shown here is derived from an EMBL/GenBank/DDBJ whole genome shotgun (WGS) entry which is preliminary data.</text>
</comment>
<organism evidence="1 2">
    <name type="scientific">Rhodococcus opacus RKJ300 = JCM 13270</name>
    <dbReference type="NCBI Taxonomy" id="1165867"/>
    <lineage>
        <taxon>Bacteria</taxon>
        <taxon>Bacillati</taxon>
        <taxon>Actinomycetota</taxon>
        <taxon>Actinomycetes</taxon>
        <taxon>Mycobacteriales</taxon>
        <taxon>Nocardiaceae</taxon>
        <taxon>Rhodococcus</taxon>
    </lineage>
</organism>
<dbReference type="Proteomes" id="UP000006447">
    <property type="component" value="Unassembled WGS sequence"/>
</dbReference>
<name>I0WTZ2_RHOOP</name>
<evidence type="ECO:0000313" key="1">
    <source>
        <dbReference type="EMBL" id="EID79858.1"/>
    </source>
</evidence>
<evidence type="ECO:0000313" key="2">
    <source>
        <dbReference type="Proteomes" id="UP000006447"/>
    </source>
</evidence>
<dbReference type="PATRIC" id="fig|1165867.3.peg.2245"/>
<dbReference type="RefSeq" id="WP_007297224.1">
    <property type="nucleotide sequence ID" value="NZ_AJJH01000049.1"/>
</dbReference>
<protein>
    <submittedName>
        <fullName evidence="1">Uncharacterized protein</fullName>
    </submittedName>
</protein>
<dbReference type="EMBL" id="AJJH01000049">
    <property type="protein sequence ID" value="EID79858.1"/>
    <property type="molecule type" value="Genomic_DNA"/>
</dbReference>
<gene>
    <name evidence="1" type="ORF">W59_11031</name>
</gene>
<accession>I0WTZ2</accession>
<proteinExistence type="predicted"/>
<sequence>MDSDVSGRAQPEARLAGHLLTLLGDRDIAALSAELSPLVHSTDPARRGLYGGVLSWLVTALADVVVARLGTRDDDESYLLEMHTTAGRTLGIGDLPTRDGRVQRSVLALLAGDRAAARTQLAAAEKEPEPVLRARTLVEALVWLDAVLNTDMPVFPDPPPR</sequence>
<dbReference type="AlphaFoldDB" id="I0WTZ2"/>
<reference evidence="1 2" key="1">
    <citation type="journal article" date="2012" name="J. Bacteriol.">
        <title>Draft genome sequence of the nitrophenol-degrading actinomycete Rhodococcus imtechensis RKJ300.</title>
        <authorList>
            <person name="Vikram S."/>
            <person name="Kumar S."/>
            <person name="Subramanian S."/>
            <person name="Raghava G.P."/>
        </authorList>
    </citation>
    <scope>NUCLEOTIDE SEQUENCE [LARGE SCALE GENOMIC DNA]</scope>
    <source>
        <strain evidence="1 2">RKJ300</strain>
    </source>
</reference>